<feature type="transmembrane region" description="Helical" evidence="7">
    <location>
        <begin position="140"/>
        <end position="167"/>
    </location>
</feature>
<dbReference type="Gene3D" id="1.20.1250.20">
    <property type="entry name" value="MFS general substrate transporter like domains"/>
    <property type="match status" value="1"/>
</dbReference>
<dbReference type="InterPro" id="IPR011701">
    <property type="entry name" value="MFS"/>
</dbReference>
<reference evidence="9" key="1">
    <citation type="submission" date="2021-02" db="EMBL/GenBank/DDBJ databases">
        <authorList>
            <person name="Syme A R."/>
            <person name="Syme A R."/>
            <person name="Moolhuijzen P."/>
        </authorList>
    </citation>
    <scope>NUCLEOTIDE SEQUENCE</scope>
    <source>
        <strain evidence="9">W1-1</strain>
    </source>
</reference>
<dbReference type="PROSITE" id="PS50850">
    <property type="entry name" value="MFS"/>
    <property type="match status" value="1"/>
</dbReference>
<dbReference type="GO" id="GO:0016020">
    <property type="term" value="C:membrane"/>
    <property type="evidence" value="ECO:0007669"/>
    <property type="project" value="UniProtKB-SubCell"/>
</dbReference>
<dbReference type="InterPro" id="IPR036259">
    <property type="entry name" value="MFS_trans_sf"/>
</dbReference>
<evidence type="ECO:0000256" key="7">
    <source>
        <dbReference type="SAM" id="Phobius"/>
    </source>
</evidence>
<evidence type="ECO:0000313" key="9">
    <source>
        <dbReference type="EMBL" id="CAE7195512.1"/>
    </source>
</evidence>
<evidence type="ECO:0000259" key="8">
    <source>
        <dbReference type="PROSITE" id="PS50850"/>
    </source>
</evidence>
<dbReference type="GO" id="GO:0022857">
    <property type="term" value="F:transmembrane transporter activity"/>
    <property type="evidence" value="ECO:0007669"/>
    <property type="project" value="InterPro"/>
</dbReference>
<feature type="transmembrane region" description="Helical" evidence="7">
    <location>
        <begin position="440"/>
        <end position="458"/>
    </location>
</feature>
<evidence type="ECO:0000256" key="5">
    <source>
        <dbReference type="ARBA" id="ARBA00023136"/>
    </source>
</evidence>
<feature type="transmembrane region" description="Helical" evidence="7">
    <location>
        <begin position="71"/>
        <end position="95"/>
    </location>
</feature>
<proteinExistence type="inferred from homology"/>
<feature type="transmembrane region" description="Helical" evidence="7">
    <location>
        <begin position="470"/>
        <end position="490"/>
    </location>
</feature>
<evidence type="ECO:0000256" key="3">
    <source>
        <dbReference type="ARBA" id="ARBA00022692"/>
    </source>
</evidence>
<feature type="region of interest" description="Disordered" evidence="6">
    <location>
        <begin position="1"/>
        <end position="29"/>
    </location>
</feature>
<keyword evidence="4 7" id="KW-1133">Transmembrane helix</keyword>
<dbReference type="InterPro" id="IPR020846">
    <property type="entry name" value="MFS_dom"/>
</dbReference>
<feature type="transmembrane region" description="Helical" evidence="7">
    <location>
        <begin position="173"/>
        <end position="190"/>
    </location>
</feature>
<dbReference type="PANTHER" id="PTHR23502:SF68">
    <property type="entry name" value="MULTIDRUG TRANSPORTER, PUTATIVE (AFU_ORTHOLOGUE AFUA_3G01120)-RELATED"/>
    <property type="match status" value="1"/>
</dbReference>
<evidence type="ECO:0000256" key="4">
    <source>
        <dbReference type="ARBA" id="ARBA00022989"/>
    </source>
</evidence>
<evidence type="ECO:0000313" key="10">
    <source>
        <dbReference type="Proteomes" id="UP000472372"/>
    </source>
</evidence>
<feature type="compositionally biased region" description="Polar residues" evidence="6">
    <location>
        <begin position="17"/>
        <end position="29"/>
    </location>
</feature>
<evidence type="ECO:0000256" key="2">
    <source>
        <dbReference type="ARBA" id="ARBA00008335"/>
    </source>
</evidence>
<dbReference type="CDD" id="cd17323">
    <property type="entry name" value="MFS_Tpo1_MDR_like"/>
    <property type="match status" value="1"/>
</dbReference>
<evidence type="ECO:0000256" key="1">
    <source>
        <dbReference type="ARBA" id="ARBA00004141"/>
    </source>
</evidence>
<feature type="transmembrane region" description="Helical" evidence="7">
    <location>
        <begin position="228"/>
        <end position="248"/>
    </location>
</feature>
<feature type="compositionally biased region" description="Low complexity" evidence="6">
    <location>
        <begin position="1"/>
        <end position="16"/>
    </location>
</feature>
<dbReference type="FunFam" id="1.20.1250.20:FF:000082">
    <property type="entry name" value="MFS multidrug transporter, putative"/>
    <property type="match status" value="1"/>
</dbReference>
<dbReference type="EMBL" id="HG992983">
    <property type="protein sequence ID" value="CAE7195512.1"/>
    <property type="molecule type" value="Genomic_DNA"/>
</dbReference>
<evidence type="ECO:0000256" key="6">
    <source>
        <dbReference type="SAM" id="MobiDB-lite"/>
    </source>
</evidence>
<sequence>MAHSSAAMADAEAGPATTESSSTKTAGASVENIASSAEKNLDADYTDPNIVNWDGPDDPQNPRNWNKNFKLLNVLLIGLSILCTNFSTTMFAPAAPQLADEFNVHSSILTTLSVTIPSLGAATGPLLFAPLSEIFGRVRIYIATSLLFLAFAAGLARSTGIAMFLVFRFLDGVCYTSYLTCGAGTIADLFDHDNRGAASAVFALAPLLGPVLGPVIGGFIAQELDWRWIFYVILMVTGVITLAVIVFMRESMETILLEQKAKRLRKSTGNANLRSAVSRGLPVRTIVARAFSRPIRMLLFSPIVLLLGLYLAFVFGLTFLLLATLSELFANTYGFKQGVAGLAFLGLGIGCVIGTILYAKLSDKMAKKNSTPEHRLIMMMLGGPFVPASLFWYGWSAEYHVHWIVPIIGTGFIGIGIVFVTASGQLYMIDTFGPEGSASAMAALTLIRNGSGAFLPLAAPPLYRKLGLGWGNSVLGFISLTFVPLAFLFYKFGQRLRERYPFQI</sequence>
<feature type="domain" description="Major facilitator superfamily (MFS) profile" evidence="8">
    <location>
        <begin position="73"/>
        <end position="496"/>
    </location>
</feature>
<keyword evidence="5 7" id="KW-0472">Membrane</keyword>
<gene>
    <name evidence="9" type="ORF">PTTW11_08162</name>
</gene>
<feature type="transmembrane region" description="Helical" evidence="7">
    <location>
        <begin position="376"/>
        <end position="395"/>
    </location>
</feature>
<dbReference type="PANTHER" id="PTHR23502">
    <property type="entry name" value="MAJOR FACILITATOR SUPERFAMILY"/>
    <property type="match status" value="1"/>
</dbReference>
<dbReference type="Proteomes" id="UP000472372">
    <property type="component" value="Chromosome 7"/>
</dbReference>
<dbReference type="AlphaFoldDB" id="A0A6S6WD35"/>
<dbReference type="Pfam" id="PF07690">
    <property type="entry name" value="MFS_1"/>
    <property type="match status" value="1"/>
</dbReference>
<dbReference type="SUPFAM" id="SSF103473">
    <property type="entry name" value="MFS general substrate transporter"/>
    <property type="match status" value="1"/>
</dbReference>
<name>A0A6S6WD35_9PLEO</name>
<keyword evidence="3 7" id="KW-0812">Transmembrane</keyword>
<accession>A0A6S6WD35</accession>
<feature type="transmembrane region" description="Helical" evidence="7">
    <location>
        <begin position="107"/>
        <end position="128"/>
    </location>
</feature>
<comment type="similarity">
    <text evidence="2">Belongs to the major facilitator superfamily.</text>
</comment>
<feature type="transmembrane region" description="Helical" evidence="7">
    <location>
        <begin position="401"/>
        <end position="428"/>
    </location>
</feature>
<feature type="transmembrane region" description="Helical" evidence="7">
    <location>
        <begin position="298"/>
        <end position="322"/>
    </location>
</feature>
<feature type="transmembrane region" description="Helical" evidence="7">
    <location>
        <begin position="342"/>
        <end position="361"/>
    </location>
</feature>
<organism evidence="9 10">
    <name type="scientific">Pyrenophora teres f. teres</name>
    <dbReference type="NCBI Taxonomy" id="97479"/>
    <lineage>
        <taxon>Eukaryota</taxon>
        <taxon>Fungi</taxon>
        <taxon>Dikarya</taxon>
        <taxon>Ascomycota</taxon>
        <taxon>Pezizomycotina</taxon>
        <taxon>Dothideomycetes</taxon>
        <taxon>Pleosporomycetidae</taxon>
        <taxon>Pleosporales</taxon>
        <taxon>Pleosporineae</taxon>
        <taxon>Pleosporaceae</taxon>
        <taxon>Pyrenophora</taxon>
    </lineage>
</organism>
<comment type="subcellular location">
    <subcellularLocation>
        <location evidence="1">Membrane</location>
        <topology evidence="1">Multi-pass membrane protein</topology>
    </subcellularLocation>
</comment>
<protein>
    <submittedName>
        <fullName evidence="9">MFS general substrate transporter</fullName>
    </submittedName>
</protein>
<feature type="transmembrane region" description="Helical" evidence="7">
    <location>
        <begin position="197"/>
        <end position="222"/>
    </location>
</feature>